<dbReference type="Proteomes" id="UP000182149">
    <property type="component" value="Unassembled WGS sequence"/>
</dbReference>
<accession>A0A1L8QXX7</accession>
<dbReference type="FunFam" id="3.40.190.10:FF:000034">
    <property type="entry name" value="Chorismate mutase/prephenate dehydratase"/>
    <property type="match status" value="1"/>
</dbReference>
<comment type="pathway">
    <text evidence="1 10">Amino-acid biosynthesis; L-phenylalanine biosynthesis; phenylpyruvate from prephenate: step 1/1.</text>
</comment>
<evidence type="ECO:0000256" key="9">
    <source>
        <dbReference type="PIRSR" id="PIRSR001500-2"/>
    </source>
</evidence>
<dbReference type="InterPro" id="IPR018528">
    <property type="entry name" value="Preph_deHydtase_CS"/>
</dbReference>
<sequence>MKVGYLGPKNSFTHQAAKSCFPENQLTSYQTIAACIHSVYQEEITYGVIPIENSLEGSVNDSIDRLFHLGDLVVLGEIVLPIKQQLLVANQTTRIEKILSHPQALAQSQQFLYEHYPTVPIEAVSSTTYAAEFIAQHPDLGLAAIASKKAATEYGLNILSADIQDNLFNQTRFWIISRKNQLLPLALGHLKKATLFITLANNQAGSLHKILECFAKRAIDLSKIESRPLKTSLGEYFFVLDLLYDDNEALILEAIEAVETIGGSVNYLGLYPLKTVLEEEL</sequence>
<dbReference type="PIRSF" id="PIRSF001500">
    <property type="entry name" value="Chor_mut_pdt_Ppr"/>
    <property type="match status" value="1"/>
</dbReference>
<dbReference type="NCBIfam" id="NF008865">
    <property type="entry name" value="PRK11898.1"/>
    <property type="match status" value="1"/>
</dbReference>
<dbReference type="UniPathway" id="UPA00121">
    <property type="reaction ID" value="UER00345"/>
</dbReference>
<dbReference type="InterPro" id="IPR001086">
    <property type="entry name" value="Preph_deHydtase"/>
</dbReference>
<dbReference type="PROSITE" id="PS51171">
    <property type="entry name" value="PREPHENATE_DEHYDR_3"/>
    <property type="match status" value="1"/>
</dbReference>
<dbReference type="InterPro" id="IPR002912">
    <property type="entry name" value="ACT_dom"/>
</dbReference>
<reference evidence="13 14" key="1">
    <citation type="submission" date="2014-12" db="EMBL/GenBank/DDBJ databases">
        <title>Draft genome sequences of 29 type strains of Enterococci.</title>
        <authorList>
            <person name="Zhong Z."/>
            <person name="Sun Z."/>
            <person name="Liu W."/>
            <person name="Zhang W."/>
            <person name="Zhang H."/>
        </authorList>
    </citation>
    <scope>NUCLEOTIDE SEQUENCE [LARGE SCALE GENOMIC DNA]</scope>
    <source>
        <strain evidence="13 14">DSM 17690</strain>
    </source>
</reference>
<evidence type="ECO:0000259" key="11">
    <source>
        <dbReference type="PROSITE" id="PS51171"/>
    </source>
</evidence>
<dbReference type="STRING" id="328396.RU93_GL000287"/>
<dbReference type="InterPro" id="IPR045865">
    <property type="entry name" value="ACT-like_dom_sf"/>
</dbReference>
<dbReference type="CDD" id="cd13633">
    <property type="entry name" value="PBP2_Sa-PDT_like"/>
    <property type="match status" value="1"/>
</dbReference>
<organism evidence="13 14">
    <name type="scientific">Enterococcus aquimarinus</name>
    <dbReference type="NCBI Taxonomy" id="328396"/>
    <lineage>
        <taxon>Bacteria</taxon>
        <taxon>Bacillati</taxon>
        <taxon>Bacillota</taxon>
        <taxon>Bacilli</taxon>
        <taxon>Lactobacillales</taxon>
        <taxon>Enterococcaceae</taxon>
        <taxon>Enterococcus</taxon>
    </lineage>
</organism>
<evidence type="ECO:0000313" key="13">
    <source>
        <dbReference type="EMBL" id="OJG12357.1"/>
    </source>
</evidence>
<evidence type="ECO:0000256" key="8">
    <source>
        <dbReference type="ARBA" id="ARBA00047848"/>
    </source>
</evidence>
<evidence type="ECO:0000313" key="14">
    <source>
        <dbReference type="Proteomes" id="UP000182149"/>
    </source>
</evidence>
<dbReference type="AlphaFoldDB" id="A0A1L8QXX7"/>
<evidence type="ECO:0000256" key="10">
    <source>
        <dbReference type="RuleBase" id="RU361254"/>
    </source>
</evidence>
<evidence type="ECO:0000256" key="3">
    <source>
        <dbReference type="ARBA" id="ARBA00021872"/>
    </source>
</evidence>
<comment type="catalytic activity">
    <reaction evidence="8 10">
        <text>prephenate + H(+) = 3-phenylpyruvate + CO2 + H2O</text>
        <dbReference type="Rhea" id="RHEA:21648"/>
        <dbReference type="ChEBI" id="CHEBI:15377"/>
        <dbReference type="ChEBI" id="CHEBI:15378"/>
        <dbReference type="ChEBI" id="CHEBI:16526"/>
        <dbReference type="ChEBI" id="CHEBI:18005"/>
        <dbReference type="ChEBI" id="CHEBI:29934"/>
        <dbReference type="EC" id="4.2.1.51"/>
    </reaction>
</comment>
<protein>
    <recommendedName>
        <fullName evidence="3 10">Prephenate dehydratase</fullName>
        <shortName evidence="10">PDT</shortName>
        <ecNumber evidence="2 10">4.2.1.51</ecNumber>
    </recommendedName>
</protein>
<name>A0A1L8QXX7_9ENTE</name>
<feature type="domain" description="Prephenate dehydratase" evidence="11">
    <location>
        <begin position="2"/>
        <end position="178"/>
    </location>
</feature>
<dbReference type="GO" id="GO:0004664">
    <property type="term" value="F:prephenate dehydratase activity"/>
    <property type="evidence" value="ECO:0007669"/>
    <property type="project" value="UniProtKB-UniRule"/>
</dbReference>
<dbReference type="PROSITE" id="PS51671">
    <property type="entry name" value="ACT"/>
    <property type="match status" value="1"/>
</dbReference>
<dbReference type="Gene3D" id="3.30.70.260">
    <property type="match status" value="1"/>
</dbReference>
<dbReference type="EMBL" id="JXKD01000001">
    <property type="protein sequence ID" value="OJG12357.1"/>
    <property type="molecule type" value="Genomic_DNA"/>
</dbReference>
<dbReference type="OrthoDB" id="9802281at2"/>
<keyword evidence="14" id="KW-1185">Reference proteome</keyword>
<evidence type="ECO:0000256" key="5">
    <source>
        <dbReference type="ARBA" id="ARBA00023141"/>
    </source>
</evidence>
<dbReference type="SUPFAM" id="SSF55021">
    <property type="entry name" value="ACT-like"/>
    <property type="match status" value="1"/>
</dbReference>
<dbReference type="PANTHER" id="PTHR21022:SF19">
    <property type="entry name" value="PREPHENATE DEHYDRATASE-RELATED"/>
    <property type="match status" value="1"/>
</dbReference>
<evidence type="ECO:0000256" key="4">
    <source>
        <dbReference type="ARBA" id="ARBA00022605"/>
    </source>
</evidence>
<keyword evidence="5 10" id="KW-0057">Aromatic amino acid biosynthesis</keyword>
<evidence type="ECO:0000256" key="2">
    <source>
        <dbReference type="ARBA" id="ARBA00013147"/>
    </source>
</evidence>
<dbReference type="CDD" id="cd04905">
    <property type="entry name" value="ACT_CM-PDT"/>
    <property type="match status" value="1"/>
</dbReference>
<dbReference type="SUPFAM" id="SSF53850">
    <property type="entry name" value="Periplasmic binding protein-like II"/>
    <property type="match status" value="1"/>
</dbReference>
<keyword evidence="6 10" id="KW-0584">Phenylalanine biosynthesis</keyword>
<evidence type="ECO:0000259" key="12">
    <source>
        <dbReference type="PROSITE" id="PS51671"/>
    </source>
</evidence>
<dbReference type="InterPro" id="IPR008242">
    <property type="entry name" value="Chor_mutase/pphenate_deHydtase"/>
</dbReference>
<dbReference type="Pfam" id="PF00800">
    <property type="entry name" value="PDT"/>
    <property type="match status" value="1"/>
</dbReference>
<feature type="domain" description="ACT" evidence="12">
    <location>
        <begin position="195"/>
        <end position="272"/>
    </location>
</feature>
<dbReference type="PROSITE" id="PS00857">
    <property type="entry name" value="PREPHENATE_DEHYDR_1"/>
    <property type="match status" value="1"/>
</dbReference>
<dbReference type="Gene3D" id="3.40.190.10">
    <property type="entry name" value="Periplasmic binding protein-like II"/>
    <property type="match status" value="2"/>
</dbReference>
<dbReference type="GO" id="GO:0005737">
    <property type="term" value="C:cytoplasm"/>
    <property type="evidence" value="ECO:0007669"/>
    <property type="project" value="TreeGrafter"/>
</dbReference>
<dbReference type="GO" id="GO:0009094">
    <property type="term" value="P:L-phenylalanine biosynthetic process"/>
    <property type="evidence" value="ECO:0007669"/>
    <property type="project" value="UniProtKB-UniPathway"/>
</dbReference>
<proteinExistence type="predicted"/>
<dbReference type="EC" id="4.2.1.51" evidence="2 10"/>
<dbReference type="RefSeq" id="WP_071873835.1">
    <property type="nucleotide sequence ID" value="NZ_JBHSHF010000002.1"/>
</dbReference>
<dbReference type="PROSITE" id="PS51257">
    <property type="entry name" value="PROKAR_LIPOPROTEIN"/>
    <property type="match status" value="1"/>
</dbReference>
<dbReference type="PANTHER" id="PTHR21022">
    <property type="entry name" value="PREPHENATE DEHYDRATASE P PROTEIN"/>
    <property type="match status" value="1"/>
</dbReference>
<dbReference type="PROSITE" id="PS00858">
    <property type="entry name" value="PREPHENATE_DEHYDR_2"/>
    <property type="match status" value="1"/>
</dbReference>
<keyword evidence="7 10" id="KW-0456">Lyase</keyword>
<evidence type="ECO:0000256" key="1">
    <source>
        <dbReference type="ARBA" id="ARBA00004741"/>
    </source>
</evidence>
<comment type="caution">
    <text evidence="13">The sequence shown here is derived from an EMBL/GenBank/DDBJ whole genome shotgun (WGS) entry which is preliminary data.</text>
</comment>
<feature type="site" description="Essential for prephenate dehydratase activity" evidence="9">
    <location>
        <position position="171"/>
    </location>
</feature>
<evidence type="ECO:0000256" key="6">
    <source>
        <dbReference type="ARBA" id="ARBA00023222"/>
    </source>
</evidence>
<gene>
    <name evidence="10" type="primary">pheA</name>
    <name evidence="13" type="ORF">RU93_GL000287</name>
</gene>
<keyword evidence="4 10" id="KW-0028">Amino-acid biosynthesis</keyword>
<evidence type="ECO:0000256" key="7">
    <source>
        <dbReference type="ARBA" id="ARBA00023239"/>
    </source>
</evidence>